<evidence type="ECO:0000256" key="6">
    <source>
        <dbReference type="ARBA" id="ARBA00023180"/>
    </source>
</evidence>
<dbReference type="Gene3D" id="1.10.287.410">
    <property type="match status" value="1"/>
</dbReference>
<dbReference type="PANTHER" id="PTHR11802">
    <property type="entry name" value="SERINE PROTEASE FAMILY S10 SERINE CARBOXYPEPTIDASE"/>
    <property type="match status" value="1"/>
</dbReference>
<evidence type="ECO:0000256" key="2">
    <source>
        <dbReference type="ARBA" id="ARBA00022645"/>
    </source>
</evidence>
<dbReference type="STRING" id="1097556.R4XIL6"/>
<name>R4XIL6_TAPDE</name>
<dbReference type="Gene3D" id="3.40.50.1820">
    <property type="entry name" value="alpha/beta hydrolase"/>
    <property type="match status" value="1"/>
</dbReference>
<evidence type="ECO:0000256" key="7">
    <source>
        <dbReference type="RuleBase" id="RU361156"/>
    </source>
</evidence>
<evidence type="ECO:0000313" key="9">
    <source>
        <dbReference type="Proteomes" id="UP000013776"/>
    </source>
</evidence>
<proteinExistence type="inferred from homology"/>
<dbReference type="Proteomes" id="UP000013776">
    <property type="component" value="Unassembled WGS sequence"/>
</dbReference>
<dbReference type="PROSITE" id="PS00131">
    <property type="entry name" value="CARBOXYPEPT_SER_SER"/>
    <property type="match status" value="1"/>
</dbReference>
<keyword evidence="3 7" id="KW-0645">Protease</keyword>
<dbReference type="PANTHER" id="PTHR11802:SF113">
    <property type="entry name" value="SERINE CARBOXYPEPTIDASE CTSA-4.1"/>
    <property type="match status" value="1"/>
</dbReference>
<dbReference type="EC" id="3.4.16.-" evidence="7"/>
<keyword evidence="6" id="KW-0325">Glycoprotein</keyword>
<dbReference type="InterPro" id="IPR018202">
    <property type="entry name" value="Ser_caboxypep_ser_AS"/>
</dbReference>
<dbReference type="InterPro" id="IPR001563">
    <property type="entry name" value="Peptidase_S10"/>
</dbReference>
<dbReference type="GO" id="GO:0000324">
    <property type="term" value="C:fungal-type vacuole"/>
    <property type="evidence" value="ECO:0007669"/>
    <property type="project" value="TreeGrafter"/>
</dbReference>
<protein>
    <recommendedName>
        <fullName evidence="7">Carboxypeptidase</fullName>
        <ecNumber evidence="7">3.4.16.-</ecNumber>
    </recommendedName>
</protein>
<dbReference type="EMBL" id="CAHR02000130">
    <property type="protein sequence ID" value="CCG83207.1"/>
    <property type="molecule type" value="Genomic_DNA"/>
</dbReference>
<keyword evidence="2 7" id="KW-0121">Carboxypeptidase</keyword>
<evidence type="ECO:0000256" key="3">
    <source>
        <dbReference type="ARBA" id="ARBA00022670"/>
    </source>
</evidence>
<sequence>MRFHGVVSVLPVLAAATKHAHDSKYHVIKHQDHPHHKIHFVHNGVSSSSQSLNAQKPSIAEVCAGATPGYTGYLISGSKHFYFAYFESRSNPATDPLVMWINGGPGCSSFTGLLHENGPCNVNLDGNGTTVNKHSWVNTANMFYLDQPLGVGFSYDASKNAKTSESTAVAAKDLTIFLKLWYHRFPHTRSNDFHMSGESYAGHYLPKFADHIVKHNEEAQRLSKPSNMIPLKSIIMGNGLYDISIQQTTIYNTTCTNINGVGPVLDKANCDQMEEDMTKCQQDYPACFERLGTAEGNAICDAVYVFCQNALLGVYAQSGRSMYDITKKCTDGVSCYPIDGATARYMNDPKVRAGFGASDAAVKSYTMCNEDVLHTFYDKHDPFYPSAPFVAGLLDRGIRVFMYAGVHDVVCNFVGSEAVLAGLEWTGSEAYRAAAKRPRAWSGGLTWQSKNLRYARVKGAGHFVPYSQPVASLEMFSKWIKNQEL</sequence>
<accession>R4XIL6</accession>
<dbReference type="InterPro" id="IPR033124">
    <property type="entry name" value="Ser_caboxypep_his_AS"/>
</dbReference>
<dbReference type="VEuPathDB" id="FungiDB:TAPDE_003372"/>
<dbReference type="OrthoDB" id="443318at2759"/>
<dbReference type="AlphaFoldDB" id="R4XIL6"/>
<comment type="similarity">
    <text evidence="1 7">Belongs to the peptidase S10 family.</text>
</comment>
<evidence type="ECO:0000256" key="5">
    <source>
        <dbReference type="ARBA" id="ARBA00022801"/>
    </source>
</evidence>
<evidence type="ECO:0000256" key="4">
    <source>
        <dbReference type="ARBA" id="ARBA00022729"/>
    </source>
</evidence>
<dbReference type="GO" id="GO:0004185">
    <property type="term" value="F:serine-type carboxypeptidase activity"/>
    <property type="evidence" value="ECO:0007669"/>
    <property type="project" value="UniProtKB-UniRule"/>
</dbReference>
<dbReference type="PRINTS" id="PR00724">
    <property type="entry name" value="CRBOXYPTASEC"/>
</dbReference>
<dbReference type="GO" id="GO:0006508">
    <property type="term" value="P:proteolysis"/>
    <property type="evidence" value="ECO:0007669"/>
    <property type="project" value="UniProtKB-KW"/>
</dbReference>
<keyword evidence="4" id="KW-0732">Signal</keyword>
<keyword evidence="5 7" id="KW-0378">Hydrolase</keyword>
<dbReference type="InterPro" id="IPR029058">
    <property type="entry name" value="AB_hydrolase_fold"/>
</dbReference>
<evidence type="ECO:0000256" key="1">
    <source>
        <dbReference type="ARBA" id="ARBA00009431"/>
    </source>
</evidence>
<dbReference type="SUPFAM" id="SSF53474">
    <property type="entry name" value="alpha/beta-Hydrolases"/>
    <property type="match status" value="1"/>
</dbReference>
<keyword evidence="9" id="KW-1185">Reference proteome</keyword>
<dbReference type="PROSITE" id="PS00560">
    <property type="entry name" value="CARBOXYPEPT_SER_HIS"/>
    <property type="match status" value="1"/>
</dbReference>
<comment type="caution">
    <text evidence="8">The sequence shown here is derived from an EMBL/GenBank/DDBJ whole genome shotgun (WGS) entry which is preliminary data.</text>
</comment>
<evidence type="ECO:0000313" key="8">
    <source>
        <dbReference type="EMBL" id="CCG83207.1"/>
    </source>
</evidence>
<dbReference type="eggNOG" id="KOG1282">
    <property type="taxonomic scope" value="Eukaryota"/>
</dbReference>
<organism evidence="8 9">
    <name type="scientific">Taphrina deformans (strain PYCC 5710 / ATCC 11124 / CBS 356.35 / IMI 108563 / JCM 9778 / NBRC 8474)</name>
    <name type="common">Peach leaf curl fungus</name>
    <name type="synonym">Lalaria deformans</name>
    <dbReference type="NCBI Taxonomy" id="1097556"/>
    <lineage>
        <taxon>Eukaryota</taxon>
        <taxon>Fungi</taxon>
        <taxon>Dikarya</taxon>
        <taxon>Ascomycota</taxon>
        <taxon>Taphrinomycotina</taxon>
        <taxon>Taphrinomycetes</taxon>
        <taxon>Taphrinales</taxon>
        <taxon>Taphrinaceae</taxon>
        <taxon>Taphrina</taxon>
    </lineage>
</organism>
<dbReference type="Pfam" id="PF00450">
    <property type="entry name" value="Peptidase_S10"/>
    <property type="match status" value="1"/>
</dbReference>
<gene>
    <name evidence="8" type="ORF">TAPDE_003372</name>
</gene>
<reference evidence="8 9" key="1">
    <citation type="journal article" date="2013" name="MBio">
        <title>Genome sequencing of the plant pathogen Taphrina deformans, the causal agent of peach leaf curl.</title>
        <authorList>
            <person name="Cisse O.H."/>
            <person name="Almeida J.M.G.C.F."/>
            <person name="Fonseca A."/>
            <person name="Kumar A.A."/>
            <person name="Salojaervi J."/>
            <person name="Overmyer K."/>
            <person name="Hauser P.M."/>
            <person name="Pagni M."/>
        </authorList>
    </citation>
    <scope>NUCLEOTIDE SEQUENCE [LARGE SCALE GENOMIC DNA]</scope>
    <source>
        <strain evidence="9">PYCC 5710 / ATCC 11124 / CBS 356.35 / IMI 108563 / JCM 9778 / NBRC 8474</strain>
    </source>
</reference>